<protein>
    <submittedName>
        <fullName evidence="3">M48 family metalloprotease</fullName>
    </submittedName>
</protein>
<keyword evidence="4" id="KW-1185">Reference proteome</keyword>
<proteinExistence type="predicted"/>
<feature type="transmembrane region" description="Helical" evidence="1">
    <location>
        <begin position="41"/>
        <end position="59"/>
    </location>
</feature>
<evidence type="ECO:0000259" key="2">
    <source>
        <dbReference type="Pfam" id="PF05569"/>
    </source>
</evidence>
<dbReference type="GO" id="GO:0008237">
    <property type="term" value="F:metallopeptidase activity"/>
    <property type="evidence" value="ECO:0007669"/>
    <property type="project" value="UniProtKB-KW"/>
</dbReference>
<gene>
    <name evidence="3" type="ORF">GM920_16190</name>
</gene>
<keyword evidence="3" id="KW-0645">Protease</keyword>
<reference evidence="3 4" key="1">
    <citation type="submission" date="2019-11" db="EMBL/GenBank/DDBJ databases">
        <title>Description of Pedobacter sp. LMG 31462T.</title>
        <authorList>
            <person name="Carlier A."/>
            <person name="Qi S."/>
            <person name="Vandamme P."/>
        </authorList>
    </citation>
    <scope>NUCLEOTIDE SEQUENCE [LARGE SCALE GENOMIC DNA]</scope>
    <source>
        <strain evidence="3 4">LMG 31462</strain>
    </source>
</reference>
<dbReference type="PANTHER" id="PTHR34978:SF3">
    <property type="entry name" value="SLR0241 PROTEIN"/>
    <property type="match status" value="1"/>
</dbReference>
<sequence>MESIIFKTLLHSLWQGLILALLTAAVIIFTSRSSARLRYNLLISCFILFSIGVFASFIYEWKFADETAFFGVNGNTEVNNGFLPGITSSGLNSPGNTSIAIVQQPWIWIQSVWSYFNSYATTIVLLWLLVIAAKSVQLFAGLYSIKRIRNTKITDAGVFWKNRVQELAVQFGIHKVVAIVQSGLVNVPMVVGYFKPLILVPIGLLNNLSKEEVEAIICHELAHVKRRDYLVNILQSFMELLFFFNPAVLWISGLIREERESCCDDLAVLNTNNKVGYISALVSCEEFQMNKPQYAMAIAEDPGQLVKRVKRIVSNDHPTLTKMEQRIMAVALLTVLTLSMAFSSVMKQPAKQPNKKSVQKILQAKEPKAFEKGVSKVVQQPSDLEQKAADIAGKSADVKQKAAAVEQQASSVEKNRSIVDQLVAATERVLVKAGNKIFGSGKTKTITERSESETAKSTITKKFVADDENAQRYNEKIQDNILEDLIKDHLVAGKENLSFEMDKDQFVLNDQKLPEDIRKKYAKKYIKSVDWIISYQQEFESK</sequence>
<keyword evidence="1" id="KW-0812">Transmembrane</keyword>
<evidence type="ECO:0000313" key="3">
    <source>
        <dbReference type="EMBL" id="MBB2150438.1"/>
    </source>
</evidence>
<keyword evidence="3" id="KW-0482">Metalloprotease</keyword>
<keyword evidence="1" id="KW-1133">Transmembrane helix</keyword>
<accession>A0ABR6EYU5</accession>
<feature type="domain" description="Peptidase M56" evidence="2">
    <location>
        <begin position="119"/>
        <end position="311"/>
    </location>
</feature>
<comment type="caution">
    <text evidence="3">The sequence shown here is derived from an EMBL/GenBank/DDBJ whole genome shotgun (WGS) entry which is preliminary data.</text>
</comment>
<evidence type="ECO:0000313" key="4">
    <source>
        <dbReference type="Proteomes" id="UP000636110"/>
    </source>
</evidence>
<dbReference type="InterPro" id="IPR052173">
    <property type="entry name" value="Beta-lactam_resp_regulator"/>
</dbReference>
<organism evidence="3 4">
    <name type="scientific">Pedobacter gandavensis</name>
    <dbReference type="NCBI Taxonomy" id="2679963"/>
    <lineage>
        <taxon>Bacteria</taxon>
        <taxon>Pseudomonadati</taxon>
        <taxon>Bacteroidota</taxon>
        <taxon>Sphingobacteriia</taxon>
        <taxon>Sphingobacteriales</taxon>
        <taxon>Sphingobacteriaceae</taxon>
        <taxon>Pedobacter</taxon>
    </lineage>
</organism>
<keyword evidence="1" id="KW-0472">Membrane</keyword>
<dbReference type="RefSeq" id="WP_182959415.1">
    <property type="nucleotide sequence ID" value="NZ_WNXC01000006.1"/>
</dbReference>
<feature type="transmembrane region" description="Helical" evidence="1">
    <location>
        <begin position="119"/>
        <end position="143"/>
    </location>
</feature>
<feature type="transmembrane region" description="Helical" evidence="1">
    <location>
        <begin position="327"/>
        <end position="346"/>
    </location>
</feature>
<feature type="transmembrane region" description="Helical" evidence="1">
    <location>
        <begin position="229"/>
        <end position="251"/>
    </location>
</feature>
<dbReference type="PANTHER" id="PTHR34978">
    <property type="entry name" value="POSSIBLE SENSOR-TRANSDUCER PROTEIN BLAR"/>
    <property type="match status" value="1"/>
</dbReference>
<dbReference type="Proteomes" id="UP000636110">
    <property type="component" value="Unassembled WGS sequence"/>
</dbReference>
<name>A0ABR6EYU5_9SPHI</name>
<dbReference type="Pfam" id="PF05569">
    <property type="entry name" value="Peptidase_M56"/>
    <property type="match status" value="1"/>
</dbReference>
<dbReference type="Gene3D" id="3.30.2010.10">
    <property type="entry name" value="Metalloproteases ('zincins'), catalytic domain"/>
    <property type="match status" value="1"/>
</dbReference>
<evidence type="ECO:0000256" key="1">
    <source>
        <dbReference type="SAM" id="Phobius"/>
    </source>
</evidence>
<feature type="transmembrane region" description="Helical" evidence="1">
    <location>
        <begin position="12"/>
        <end position="29"/>
    </location>
</feature>
<keyword evidence="3" id="KW-0378">Hydrolase</keyword>
<dbReference type="InterPro" id="IPR008756">
    <property type="entry name" value="Peptidase_M56"/>
</dbReference>
<dbReference type="CDD" id="cd07341">
    <property type="entry name" value="M56_BlaR1_MecR1_like"/>
    <property type="match status" value="1"/>
</dbReference>
<dbReference type="EMBL" id="WNXC01000006">
    <property type="protein sequence ID" value="MBB2150438.1"/>
    <property type="molecule type" value="Genomic_DNA"/>
</dbReference>